<keyword evidence="20" id="KW-1185">Reference proteome</keyword>
<reference evidence="19 20" key="1">
    <citation type="submission" date="2020-02" db="EMBL/GenBank/DDBJ databases">
        <authorList>
            <person name="Ma Q."/>
            <person name="Huang Y."/>
            <person name="Song X."/>
            <person name="Pei D."/>
        </authorList>
    </citation>
    <scope>NUCLEOTIDE SEQUENCE [LARGE SCALE GENOMIC DNA]</scope>
    <source>
        <strain evidence="19">Sxm20200214</strain>
        <tissue evidence="19">Leaf</tissue>
    </source>
</reference>
<dbReference type="GO" id="GO:0016020">
    <property type="term" value="C:membrane"/>
    <property type="evidence" value="ECO:0007669"/>
    <property type="project" value="UniProtKB-SubCell"/>
</dbReference>
<evidence type="ECO:0000256" key="2">
    <source>
        <dbReference type="ARBA" id="ARBA00004167"/>
    </source>
</evidence>
<dbReference type="GO" id="GO:0061630">
    <property type="term" value="F:ubiquitin protein ligase activity"/>
    <property type="evidence" value="ECO:0007669"/>
    <property type="project" value="UniProtKB-EC"/>
</dbReference>
<feature type="region of interest" description="Disordered" evidence="15">
    <location>
        <begin position="332"/>
        <end position="356"/>
    </location>
</feature>
<dbReference type="AlphaFoldDB" id="A0A8X7SIQ4"/>
<dbReference type="Proteomes" id="UP000886595">
    <property type="component" value="Unassembled WGS sequence"/>
</dbReference>
<feature type="region of interest" description="Disordered" evidence="15">
    <location>
        <begin position="280"/>
        <end position="312"/>
    </location>
</feature>
<evidence type="ECO:0000256" key="1">
    <source>
        <dbReference type="ARBA" id="ARBA00000900"/>
    </source>
</evidence>
<keyword evidence="9" id="KW-0833">Ubl conjugation pathway</keyword>
<proteinExistence type="inferred from homology"/>
<feature type="compositionally biased region" description="Low complexity" evidence="15">
    <location>
        <begin position="220"/>
        <end position="240"/>
    </location>
</feature>
<evidence type="ECO:0000256" key="7">
    <source>
        <dbReference type="ARBA" id="ARBA00022723"/>
    </source>
</evidence>
<evidence type="ECO:0000256" key="4">
    <source>
        <dbReference type="ARBA" id="ARBA00012483"/>
    </source>
</evidence>
<dbReference type="Pfam" id="PF13639">
    <property type="entry name" value="zf-RING_2"/>
    <property type="match status" value="1"/>
</dbReference>
<evidence type="ECO:0000259" key="18">
    <source>
        <dbReference type="PROSITE" id="PS50089"/>
    </source>
</evidence>
<evidence type="ECO:0000313" key="20">
    <source>
        <dbReference type="Proteomes" id="UP000886595"/>
    </source>
</evidence>
<evidence type="ECO:0000256" key="8">
    <source>
        <dbReference type="ARBA" id="ARBA00022771"/>
    </source>
</evidence>
<dbReference type="InterPro" id="IPR013083">
    <property type="entry name" value="Znf_RING/FYVE/PHD"/>
</dbReference>
<feature type="chain" id="PRO_5036493731" description="RING-type E3 ubiquitin transferase" evidence="17">
    <location>
        <begin position="27"/>
        <end position="356"/>
    </location>
</feature>
<dbReference type="PANTHER" id="PTHR14155:SF613">
    <property type="entry name" value="RING-H2 FINGER PROTEIN ATL34-RELATED"/>
    <property type="match status" value="1"/>
</dbReference>
<dbReference type="OrthoDB" id="8062037at2759"/>
<keyword evidence="12 16" id="KW-0472">Membrane</keyword>
<feature type="domain" description="RING-type" evidence="18">
    <location>
        <begin position="128"/>
        <end position="170"/>
    </location>
</feature>
<feature type="compositionally biased region" description="Polar residues" evidence="15">
    <location>
        <begin position="280"/>
        <end position="302"/>
    </location>
</feature>
<comment type="similarity">
    <text evidence="13">Belongs to the RING-type zinc finger family. ATL subfamily.</text>
</comment>
<evidence type="ECO:0000256" key="10">
    <source>
        <dbReference type="ARBA" id="ARBA00022833"/>
    </source>
</evidence>
<dbReference type="InterPro" id="IPR053238">
    <property type="entry name" value="RING-H2_zinc_finger"/>
</dbReference>
<keyword evidence="6 16" id="KW-0812">Transmembrane</keyword>
<feature type="region of interest" description="Disordered" evidence="15">
    <location>
        <begin position="74"/>
        <end position="93"/>
    </location>
</feature>
<comment type="pathway">
    <text evidence="3">Protein modification; protein ubiquitination.</text>
</comment>
<feature type="region of interest" description="Disordered" evidence="15">
    <location>
        <begin position="212"/>
        <end position="240"/>
    </location>
</feature>
<keyword evidence="10" id="KW-0862">Zinc</keyword>
<dbReference type="EC" id="2.3.2.27" evidence="4"/>
<dbReference type="Gene3D" id="3.30.40.10">
    <property type="entry name" value="Zinc/RING finger domain, C3HC4 (zinc finger)"/>
    <property type="match status" value="1"/>
</dbReference>
<organism evidence="19 20">
    <name type="scientific">Brassica carinata</name>
    <name type="common">Ethiopian mustard</name>
    <name type="synonym">Abyssinian cabbage</name>
    <dbReference type="NCBI Taxonomy" id="52824"/>
    <lineage>
        <taxon>Eukaryota</taxon>
        <taxon>Viridiplantae</taxon>
        <taxon>Streptophyta</taxon>
        <taxon>Embryophyta</taxon>
        <taxon>Tracheophyta</taxon>
        <taxon>Spermatophyta</taxon>
        <taxon>Magnoliopsida</taxon>
        <taxon>eudicotyledons</taxon>
        <taxon>Gunneridae</taxon>
        <taxon>Pentapetalae</taxon>
        <taxon>rosids</taxon>
        <taxon>malvids</taxon>
        <taxon>Brassicales</taxon>
        <taxon>Brassicaceae</taxon>
        <taxon>Brassiceae</taxon>
        <taxon>Brassica</taxon>
    </lineage>
</organism>
<evidence type="ECO:0000256" key="15">
    <source>
        <dbReference type="SAM" id="MobiDB-lite"/>
    </source>
</evidence>
<keyword evidence="11 16" id="KW-1133">Transmembrane helix</keyword>
<keyword evidence="7" id="KW-0479">Metal-binding</keyword>
<evidence type="ECO:0000313" key="19">
    <source>
        <dbReference type="EMBL" id="KAG2304764.1"/>
    </source>
</evidence>
<evidence type="ECO:0000256" key="3">
    <source>
        <dbReference type="ARBA" id="ARBA00004906"/>
    </source>
</evidence>
<comment type="catalytic activity">
    <reaction evidence="1">
        <text>S-ubiquitinyl-[E2 ubiquitin-conjugating enzyme]-L-cysteine + [acceptor protein]-L-lysine = [E2 ubiquitin-conjugating enzyme]-L-cysteine + N(6)-ubiquitinyl-[acceptor protein]-L-lysine.</text>
        <dbReference type="EC" id="2.3.2.27"/>
    </reaction>
</comment>
<evidence type="ECO:0000256" key="14">
    <source>
        <dbReference type="PROSITE-ProRule" id="PRU00175"/>
    </source>
</evidence>
<dbReference type="SUPFAM" id="SSF57850">
    <property type="entry name" value="RING/U-box"/>
    <property type="match status" value="1"/>
</dbReference>
<dbReference type="SMART" id="SM00184">
    <property type="entry name" value="RING"/>
    <property type="match status" value="1"/>
</dbReference>
<evidence type="ECO:0000256" key="5">
    <source>
        <dbReference type="ARBA" id="ARBA00022679"/>
    </source>
</evidence>
<evidence type="ECO:0000256" key="16">
    <source>
        <dbReference type="SAM" id="Phobius"/>
    </source>
</evidence>
<sequence length="356" mass="39923">MTNRKSVILPRYHVVYLLLLVLQVTGQPQPGAIGPYGRQLRPNQVPAVIIGMLIFTLLFSMIACCVCYKYRSTSPPGTNSVTDEEGRGGVPWTRRTSRGLEKDVIMSFPSFLYSQVRGLKIGKGGVECAICLNEFDDGEALRLMPACSHAFHADCIDVWLSSRSTCPVCRDNLAPKPGNTQNCIYPFIRPRTNQDMDLEMGNSRRSVLESPDVRLLDGLTRSNNNRGNRPPRSRSTGSSNWQITEILFPRSHSTGHSLIPFGENLDRFTLRLPEELRRQLSQRTLPQARSSRQGYRSGSVGSQRRGIPHGRGYNHRTISLSFSFSFQSASLQSEKRKDKEFGEGSFERHGPEMSLS</sequence>
<evidence type="ECO:0000256" key="6">
    <source>
        <dbReference type="ARBA" id="ARBA00022692"/>
    </source>
</evidence>
<dbReference type="GO" id="GO:0008270">
    <property type="term" value="F:zinc ion binding"/>
    <property type="evidence" value="ECO:0007669"/>
    <property type="project" value="UniProtKB-KW"/>
</dbReference>
<accession>A0A8X7SIQ4</accession>
<keyword evidence="5" id="KW-0808">Transferase</keyword>
<gene>
    <name evidence="19" type="ORF">Bca52824_033415</name>
</gene>
<feature type="signal peptide" evidence="17">
    <location>
        <begin position="1"/>
        <end position="26"/>
    </location>
</feature>
<keyword evidence="8 14" id="KW-0863">Zinc-finger</keyword>
<dbReference type="FunFam" id="3.30.40.10:FF:000187">
    <property type="entry name" value="E3 ubiquitin-protein ligase ATL6"/>
    <property type="match status" value="1"/>
</dbReference>
<feature type="transmembrane region" description="Helical" evidence="16">
    <location>
        <begin position="45"/>
        <end position="68"/>
    </location>
</feature>
<keyword evidence="17" id="KW-0732">Signal</keyword>
<name>A0A8X7SIQ4_BRACI</name>
<dbReference type="CDD" id="cd16461">
    <property type="entry name" value="RING-H2_EL5-like"/>
    <property type="match status" value="1"/>
</dbReference>
<protein>
    <recommendedName>
        <fullName evidence="4">RING-type E3 ubiquitin transferase</fullName>
        <ecNumber evidence="4">2.3.2.27</ecNumber>
    </recommendedName>
</protein>
<feature type="compositionally biased region" description="Basic and acidic residues" evidence="15">
    <location>
        <begin position="333"/>
        <end position="356"/>
    </location>
</feature>
<dbReference type="PROSITE" id="PS50089">
    <property type="entry name" value="ZF_RING_2"/>
    <property type="match status" value="1"/>
</dbReference>
<evidence type="ECO:0000256" key="12">
    <source>
        <dbReference type="ARBA" id="ARBA00023136"/>
    </source>
</evidence>
<evidence type="ECO:0000256" key="11">
    <source>
        <dbReference type="ARBA" id="ARBA00022989"/>
    </source>
</evidence>
<evidence type="ECO:0000256" key="17">
    <source>
        <dbReference type="SAM" id="SignalP"/>
    </source>
</evidence>
<comment type="subcellular location">
    <subcellularLocation>
        <location evidence="2">Membrane</location>
        <topology evidence="2">Single-pass membrane protein</topology>
    </subcellularLocation>
</comment>
<evidence type="ECO:0000256" key="9">
    <source>
        <dbReference type="ARBA" id="ARBA00022786"/>
    </source>
</evidence>
<dbReference type="InterPro" id="IPR001841">
    <property type="entry name" value="Znf_RING"/>
</dbReference>
<comment type="caution">
    <text evidence="19">The sequence shown here is derived from an EMBL/GenBank/DDBJ whole genome shotgun (WGS) entry which is preliminary data.</text>
</comment>
<dbReference type="EMBL" id="JAAMPC010000007">
    <property type="protein sequence ID" value="KAG2304764.1"/>
    <property type="molecule type" value="Genomic_DNA"/>
</dbReference>
<dbReference type="PANTHER" id="PTHR14155">
    <property type="entry name" value="RING FINGER DOMAIN-CONTAINING"/>
    <property type="match status" value="1"/>
</dbReference>
<evidence type="ECO:0000256" key="13">
    <source>
        <dbReference type="ARBA" id="ARBA00024209"/>
    </source>
</evidence>